<dbReference type="GO" id="GO:0005179">
    <property type="term" value="F:hormone activity"/>
    <property type="evidence" value="ECO:0007669"/>
    <property type="project" value="UniProtKB-KW"/>
</dbReference>
<dbReference type="GO" id="GO:0005125">
    <property type="term" value="F:cytokine activity"/>
    <property type="evidence" value="ECO:0007669"/>
    <property type="project" value="TreeGrafter"/>
</dbReference>
<protein>
    <recommendedName>
        <fullName evidence="4">Inhibin alpha chain</fullName>
    </recommendedName>
</protein>
<feature type="region of interest" description="Disordered" evidence="13">
    <location>
        <begin position="56"/>
        <end position="98"/>
    </location>
</feature>
<gene>
    <name evidence="16" type="primary">INHA</name>
</gene>
<evidence type="ECO:0000256" key="13">
    <source>
        <dbReference type="SAM" id="MobiDB-lite"/>
    </source>
</evidence>
<dbReference type="PIRSF" id="PIRSF037328">
    <property type="entry name" value="Inhibin_alpha_subunit"/>
    <property type="match status" value="1"/>
</dbReference>
<comment type="subcellular location">
    <subcellularLocation>
        <location evidence="2">Secreted</location>
    </subcellularLocation>
</comment>
<comment type="function">
    <text evidence="1">Inhibins and activins inhibit and activate, respectively, the secretion of follitropin by the pituitary gland. Inhibins/activins are involved in regulating a number of diverse functions such as hypothalamic and pituitary hormone secretion, gonadal hormone secretion, germ cell development and maturation, erythroid differentiation, insulin secretion, nerve cell survival, embryonic axial development or bone growth, depending on their subunit composition. Inhibins appear to oppose the functions of activins.</text>
</comment>
<dbReference type="PANTHER" id="PTHR11848:SF117">
    <property type="entry name" value="INHIBIN ALPHA CHAIN"/>
    <property type="match status" value="1"/>
</dbReference>
<dbReference type="OrthoDB" id="9929039at2759"/>
<dbReference type="Proteomes" id="UP000694569">
    <property type="component" value="Unplaced"/>
</dbReference>
<evidence type="ECO:0000256" key="14">
    <source>
        <dbReference type="SAM" id="SignalP"/>
    </source>
</evidence>
<keyword evidence="9 12" id="KW-0339">Growth factor</keyword>
<keyword evidence="5" id="KW-0964">Secreted</keyword>
<accession>A0A8C5QW13</accession>
<feature type="chain" id="PRO_5034967508" description="Inhibin alpha chain" evidence="14">
    <location>
        <begin position="23"/>
        <end position="407"/>
    </location>
</feature>
<evidence type="ECO:0000259" key="15">
    <source>
        <dbReference type="PROSITE" id="PS51362"/>
    </source>
</evidence>
<dbReference type="InterPro" id="IPR017948">
    <property type="entry name" value="TGFb_CS"/>
</dbReference>
<feature type="compositionally biased region" description="Polar residues" evidence="13">
    <location>
        <begin position="175"/>
        <end position="209"/>
    </location>
</feature>
<dbReference type="AlphaFoldDB" id="A0A8C5QW13"/>
<dbReference type="InterPro" id="IPR017175">
    <property type="entry name" value="Inhibin_asu"/>
</dbReference>
<reference evidence="16" key="1">
    <citation type="submission" date="2025-08" db="UniProtKB">
        <authorList>
            <consortium name="Ensembl"/>
        </authorList>
    </citation>
    <scope>IDENTIFICATION</scope>
</reference>
<keyword evidence="10" id="KW-1015">Disulfide bond</keyword>
<dbReference type="SUPFAM" id="SSF57501">
    <property type="entry name" value="Cystine-knot cytokines"/>
    <property type="match status" value="1"/>
</dbReference>
<evidence type="ECO:0000256" key="3">
    <source>
        <dbReference type="ARBA" id="ARBA00006656"/>
    </source>
</evidence>
<dbReference type="PROSITE" id="PS00250">
    <property type="entry name" value="TGF_BETA_1"/>
    <property type="match status" value="1"/>
</dbReference>
<evidence type="ECO:0000256" key="2">
    <source>
        <dbReference type="ARBA" id="ARBA00004613"/>
    </source>
</evidence>
<reference evidence="16" key="2">
    <citation type="submission" date="2025-09" db="UniProtKB">
        <authorList>
            <consortium name="Ensembl"/>
        </authorList>
    </citation>
    <scope>IDENTIFICATION</scope>
</reference>
<dbReference type="PANTHER" id="PTHR11848">
    <property type="entry name" value="TGF-BETA FAMILY"/>
    <property type="match status" value="1"/>
</dbReference>
<dbReference type="Ensembl" id="ENSLLET00000045230.1">
    <property type="protein sequence ID" value="ENSLLEP00000043497.1"/>
    <property type="gene ID" value="ENSLLEG00000027653.1"/>
</dbReference>
<dbReference type="CDD" id="cd13754">
    <property type="entry name" value="TGF_beta_INHA"/>
    <property type="match status" value="1"/>
</dbReference>
<dbReference type="InterPro" id="IPR029034">
    <property type="entry name" value="Cystine-knot_cytokine"/>
</dbReference>
<evidence type="ECO:0000256" key="8">
    <source>
        <dbReference type="ARBA" id="ARBA00022729"/>
    </source>
</evidence>
<dbReference type="InterPro" id="IPR015615">
    <property type="entry name" value="TGF-beta-rel"/>
</dbReference>
<evidence type="ECO:0000256" key="7">
    <source>
        <dbReference type="ARBA" id="ARBA00022702"/>
    </source>
</evidence>
<keyword evidence="6" id="KW-0165">Cleavage on pair of basic residues</keyword>
<dbReference type="PROSITE" id="PS51362">
    <property type="entry name" value="TGF_BETA_2"/>
    <property type="match status" value="1"/>
</dbReference>
<keyword evidence="8 14" id="KW-0732">Signal</keyword>
<feature type="region of interest" description="Disordered" evidence="13">
    <location>
        <begin position="155"/>
        <end position="209"/>
    </location>
</feature>
<evidence type="ECO:0000313" key="16">
    <source>
        <dbReference type="Ensembl" id="ENSLLEP00000043497.1"/>
    </source>
</evidence>
<evidence type="ECO:0000256" key="10">
    <source>
        <dbReference type="ARBA" id="ARBA00023157"/>
    </source>
</evidence>
<evidence type="ECO:0000256" key="9">
    <source>
        <dbReference type="ARBA" id="ARBA00023030"/>
    </source>
</evidence>
<evidence type="ECO:0000256" key="11">
    <source>
        <dbReference type="ARBA" id="ARBA00023180"/>
    </source>
</evidence>
<keyword evidence="17" id="KW-1185">Reference proteome</keyword>
<sequence>MLRNHNHAMFLLPLTFLCFVAANCSESEQAYEIPEGDRLYILTKIKAQILDALGPPPPMPMRSSPVPTPSSWELVKSEQRTIRKRHSKSHGSGPDDSSQVILFPSSDVLCETPNHDASHEDVGNSFTYVFRPSPHIMSRRVLSVQLWFYTGKMPTDYGGTSKEQTDKDPGYLHTPSPSHTTGNEYQLPTSGSPTQHHSQLGGSVSSLNSSDEDAYTQLVDLQVLSESKAVTVATSKVERVDDWSVFHLAPAFLSYVTQGLFAMLVHCPTCPCTNEPEYTPFLMYSTRPTHRNRRSKVPWSPSALEILQRPATSGIGSTHCHRSSLNISFEELGWDQWIVHPGSFQFHYCHGTCSPNHGLSQALHWGHCCAALPSTMKSLWVTTTTDGGFSYRYETVPNLLTQDCACS</sequence>
<name>A0A8C5QW13_9ANUR</name>
<dbReference type="GO" id="GO:0008083">
    <property type="term" value="F:growth factor activity"/>
    <property type="evidence" value="ECO:0007669"/>
    <property type="project" value="UniProtKB-KW"/>
</dbReference>
<dbReference type="Pfam" id="PF00019">
    <property type="entry name" value="TGF_beta"/>
    <property type="match status" value="1"/>
</dbReference>
<dbReference type="SMART" id="SM00204">
    <property type="entry name" value="TGFB"/>
    <property type="match status" value="1"/>
</dbReference>
<proteinExistence type="inferred from homology"/>
<feature type="signal peptide" evidence="14">
    <location>
        <begin position="1"/>
        <end position="22"/>
    </location>
</feature>
<comment type="similarity">
    <text evidence="3 12">Belongs to the TGF-beta family.</text>
</comment>
<feature type="domain" description="TGF-beta family profile" evidence="15">
    <location>
        <begin position="291"/>
        <end position="407"/>
    </location>
</feature>
<feature type="compositionally biased region" description="Low complexity" evidence="13">
    <location>
        <begin position="61"/>
        <end position="71"/>
    </location>
</feature>
<organism evidence="16 17">
    <name type="scientific">Leptobrachium leishanense</name>
    <name type="common">Leishan spiny toad</name>
    <dbReference type="NCBI Taxonomy" id="445787"/>
    <lineage>
        <taxon>Eukaryota</taxon>
        <taxon>Metazoa</taxon>
        <taxon>Chordata</taxon>
        <taxon>Craniata</taxon>
        <taxon>Vertebrata</taxon>
        <taxon>Euteleostomi</taxon>
        <taxon>Amphibia</taxon>
        <taxon>Batrachia</taxon>
        <taxon>Anura</taxon>
        <taxon>Pelobatoidea</taxon>
        <taxon>Megophryidae</taxon>
        <taxon>Leptobrachium</taxon>
    </lineage>
</organism>
<evidence type="ECO:0000256" key="1">
    <source>
        <dbReference type="ARBA" id="ARBA00002588"/>
    </source>
</evidence>
<keyword evidence="7" id="KW-0372">Hormone</keyword>
<dbReference type="GeneTree" id="ENSGT00390000005935"/>
<evidence type="ECO:0000256" key="5">
    <source>
        <dbReference type="ARBA" id="ARBA00022525"/>
    </source>
</evidence>
<dbReference type="Gene3D" id="2.10.90.10">
    <property type="entry name" value="Cystine-knot cytokines"/>
    <property type="match status" value="1"/>
</dbReference>
<evidence type="ECO:0000256" key="6">
    <source>
        <dbReference type="ARBA" id="ARBA00022685"/>
    </source>
</evidence>
<dbReference type="GO" id="GO:0005615">
    <property type="term" value="C:extracellular space"/>
    <property type="evidence" value="ECO:0007669"/>
    <property type="project" value="TreeGrafter"/>
</dbReference>
<keyword evidence="11" id="KW-0325">Glycoprotein</keyword>
<evidence type="ECO:0000313" key="17">
    <source>
        <dbReference type="Proteomes" id="UP000694569"/>
    </source>
</evidence>
<evidence type="ECO:0000256" key="4">
    <source>
        <dbReference type="ARBA" id="ARBA00019280"/>
    </source>
</evidence>
<dbReference type="InterPro" id="IPR001839">
    <property type="entry name" value="TGF-b_C"/>
</dbReference>
<evidence type="ECO:0000256" key="12">
    <source>
        <dbReference type="RuleBase" id="RU000354"/>
    </source>
</evidence>